<evidence type="ECO:0000313" key="1">
    <source>
        <dbReference type="EMBL" id="MFC5860700.1"/>
    </source>
</evidence>
<keyword evidence="2" id="KW-1185">Reference proteome</keyword>
<gene>
    <name evidence="1" type="ORF">ACFPT7_00180</name>
</gene>
<dbReference type="EMBL" id="JBHSPH010000001">
    <property type="protein sequence ID" value="MFC5860700.1"/>
    <property type="molecule type" value="Genomic_DNA"/>
</dbReference>
<protein>
    <submittedName>
        <fullName evidence="1">Uncharacterized protein</fullName>
    </submittedName>
</protein>
<organism evidence="1 2">
    <name type="scientific">Acidicapsa dinghuensis</name>
    <dbReference type="NCBI Taxonomy" id="2218256"/>
    <lineage>
        <taxon>Bacteria</taxon>
        <taxon>Pseudomonadati</taxon>
        <taxon>Acidobacteriota</taxon>
        <taxon>Terriglobia</taxon>
        <taxon>Terriglobales</taxon>
        <taxon>Acidobacteriaceae</taxon>
        <taxon>Acidicapsa</taxon>
    </lineage>
</organism>
<accession>A0ABW1E8Z4</accession>
<dbReference type="RefSeq" id="WP_263335326.1">
    <property type="nucleotide sequence ID" value="NZ_JAGSYH010000002.1"/>
</dbReference>
<sequence>MARQLARRILAEELDPLDYTRDFELLWIRANYSAAIQDAGLLDDQKATAEYIGQTKAELRNYATDILRALITPGEPGVEILC</sequence>
<evidence type="ECO:0000313" key="2">
    <source>
        <dbReference type="Proteomes" id="UP001596091"/>
    </source>
</evidence>
<reference evidence="2" key="1">
    <citation type="journal article" date="2019" name="Int. J. Syst. Evol. Microbiol.">
        <title>The Global Catalogue of Microorganisms (GCM) 10K type strain sequencing project: providing services to taxonomists for standard genome sequencing and annotation.</title>
        <authorList>
            <consortium name="The Broad Institute Genomics Platform"/>
            <consortium name="The Broad Institute Genome Sequencing Center for Infectious Disease"/>
            <person name="Wu L."/>
            <person name="Ma J."/>
        </authorList>
    </citation>
    <scope>NUCLEOTIDE SEQUENCE [LARGE SCALE GENOMIC DNA]</scope>
    <source>
        <strain evidence="2">JCM 4087</strain>
    </source>
</reference>
<name>A0ABW1E8Z4_9BACT</name>
<dbReference type="Proteomes" id="UP001596091">
    <property type="component" value="Unassembled WGS sequence"/>
</dbReference>
<proteinExistence type="predicted"/>
<comment type="caution">
    <text evidence="1">The sequence shown here is derived from an EMBL/GenBank/DDBJ whole genome shotgun (WGS) entry which is preliminary data.</text>
</comment>